<evidence type="ECO:0000313" key="15">
    <source>
        <dbReference type="Proteomes" id="UP000318483"/>
    </source>
</evidence>
<dbReference type="GO" id="GO:0008254">
    <property type="term" value="F:3'-nucleotidase activity"/>
    <property type="evidence" value="ECO:0007669"/>
    <property type="project" value="UniProtKB-EC"/>
</dbReference>
<dbReference type="CDD" id="cd07410">
    <property type="entry name" value="MPP_CpdB_N"/>
    <property type="match status" value="1"/>
</dbReference>
<dbReference type="EMBL" id="CP042265">
    <property type="protein sequence ID" value="QDY71554.1"/>
    <property type="molecule type" value="Genomic_DNA"/>
</dbReference>
<dbReference type="NCBIfam" id="NF006938">
    <property type="entry name" value="PRK09420.1"/>
    <property type="match status" value="1"/>
</dbReference>
<feature type="domain" description="5'-Nucleotidase C-terminal" evidence="13">
    <location>
        <begin position="397"/>
        <end position="575"/>
    </location>
</feature>
<keyword evidence="9 11" id="KW-0378">Hydrolase</keyword>
<reference evidence="14 15" key="1">
    <citation type="submission" date="2019-07" db="EMBL/GenBank/DDBJ databases">
        <title>Litoreibacter alkalisoli sp. nov., isolated from saline-alkaline soil.</title>
        <authorList>
            <person name="Wang S."/>
            <person name="Xu L."/>
            <person name="Xing Y.-T."/>
            <person name="Sun J.-Q."/>
        </authorList>
    </citation>
    <scope>NUCLEOTIDE SEQUENCE [LARGE SCALE GENOMIC DNA]</scope>
    <source>
        <strain evidence="14 15">LN3S51</strain>
        <plasmid evidence="14 15">unnamed4</plasmid>
    </source>
</reference>
<feature type="domain" description="Calcineurin-like phosphoesterase" evidence="12">
    <location>
        <begin position="41"/>
        <end position="284"/>
    </location>
</feature>
<dbReference type="PROSITE" id="PS51318">
    <property type="entry name" value="TAT"/>
    <property type="match status" value="1"/>
</dbReference>
<dbReference type="InterPro" id="IPR029052">
    <property type="entry name" value="Metallo-depent_PP-like"/>
</dbReference>
<evidence type="ECO:0000256" key="10">
    <source>
        <dbReference type="ARBA" id="ARBA00023268"/>
    </source>
</evidence>
<dbReference type="Gene3D" id="3.60.21.10">
    <property type="match status" value="1"/>
</dbReference>
<dbReference type="InterPro" id="IPR008334">
    <property type="entry name" value="5'-Nucleotdase_C"/>
</dbReference>
<dbReference type="Proteomes" id="UP000318483">
    <property type="component" value="Plasmid unnamed4"/>
</dbReference>
<evidence type="ECO:0000256" key="6">
    <source>
        <dbReference type="ARBA" id="ARBA00022723"/>
    </source>
</evidence>
<dbReference type="InterPro" id="IPR041827">
    <property type="entry name" value="CpdB_N"/>
</dbReference>
<dbReference type="PANTHER" id="PTHR11575:SF6">
    <property type="entry name" value="2',3'-CYCLIC-NUCLEOTIDE 2'-PHOSPHODIESTERASE_3'-NUCLEOTIDASE"/>
    <property type="match status" value="1"/>
</dbReference>
<evidence type="ECO:0000259" key="13">
    <source>
        <dbReference type="Pfam" id="PF02872"/>
    </source>
</evidence>
<dbReference type="Gene3D" id="3.90.780.10">
    <property type="entry name" value="5'-Nucleotidase, C-terminal domain"/>
    <property type="match status" value="1"/>
</dbReference>
<dbReference type="GO" id="GO:0030288">
    <property type="term" value="C:outer membrane-bounded periplasmic space"/>
    <property type="evidence" value="ECO:0007669"/>
    <property type="project" value="TreeGrafter"/>
</dbReference>
<dbReference type="InterPro" id="IPR006146">
    <property type="entry name" value="5'-Nucleotdase_CS"/>
</dbReference>
<dbReference type="PROSITE" id="PS00786">
    <property type="entry name" value="5_NUCLEOTIDASE_2"/>
    <property type="match status" value="1"/>
</dbReference>
<dbReference type="GO" id="GO:0008663">
    <property type="term" value="F:2',3'-cyclic-nucleotide 2'-phosphodiesterase activity"/>
    <property type="evidence" value="ECO:0007669"/>
    <property type="project" value="UniProtKB-EC"/>
</dbReference>
<organism evidence="14 15">
    <name type="scientific">Qingshengfaniella alkalisoli</name>
    <dbReference type="NCBI Taxonomy" id="2599296"/>
    <lineage>
        <taxon>Bacteria</taxon>
        <taxon>Pseudomonadati</taxon>
        <taxon>Pseudomonadota</taxon>
        <taxon>Alphaproteobacteria</taxon>
        <taxon>Rhodobacterales</taxon>
        <taxon>Paracoccaceae</taxon>
        <taxon>Qingshengfaniella</taxon>
    </lineage>
</organism>
<dbReference type="InterPro" id="IPR006311">
    <property type="entry name" value="TAT_signal"/>
</dbReference>
<dbReference type="Pfam" id="PF02872">
    <property type="entry name" value="5_nucleotid_C"/>
    <property type="match status" value="1"/>
</dbReference>
<evidence type="ECO:0000313" key="14">
    <source>
        <dbReference type="EMBL" id="QDY71554.1"/>
    </source>
</evidence>
<dbReference type="KEGG" id="lit:FPZ52_17935"/>
<keyword evidence="10" id="KW-0511">Multifunctional enzyme</keyword>
<evidence type="ECO:0000256" key="1">
    <source>
        <dbReference type="ARBA" id="ARBA00000527"/>
    </source>
</evidence>
<dbReference type="OrthoDB" id="9803927at2"/>
<geneLocation type="plasmid" evidence="14 15">
    <name>unnamed4</name>
</geneLocation>
<evidence type="ECO:0000259" key="12">
    <source>
        <dbReference type="Pfam" id="PF00149"/>
    </source>
</evidence>
<evidence type="ECO:0000256" key="5">
    <source>
        <dbReference type="ARBA" id="ARBA00006654"/>
    </source>
</evidence>
<dbReference type="SUPFAM" id="SSF55816">
    <property type="entry name" value="5'-nucleotidase (syn. UDP-sugar hydrolase), C-terminal domain"/>
    <property type="match status" value="1"/>
</dbReference>
<dbReference type="GO" id="GO:0000166">
    <property type="term" value="F:nucleotide binding"/>
    <property type="evidence" value="ECO:0007669"/>
    <property type="project" value="UniProtKB-KW"/>
</dbReference>
<dbReference type="GO" id="GO:0046872">
    <property type="term" value="F:metal ion binding"/>
    <property type="evidence" value="ECO:0007669"/>
    <property type="project" value="UniProtKB-KW"/>
</dbReference>
<gene>
    <name evidence="14" type="ORF">FPZ52_17935</name>
</gene>
<comment type="subcellular location">
    <subcellularLocation>
        <location evidence="4">Cell envelope</location>
    </subcellularLocation>
</comment>
<comment type="similarity">
    <text evidence="5 11">Belongs to the 5'-nucleotidase family.</text>
</comment>
<proteinExistence type="inferred from homology"/>
<dbReference type="SUPFAM" id="SSF56300">
    <property type="entry name" value="Metallo-dependent phosphatases"/>
    <property type="match status" value="1"/>
</dbReference>
<dbReference type="Pfam" id="PF00149">
    <property type="entry name" value="Metallophos"/>
    <property type="match status" value="1"/>
</dbReference>
<evidence type="ECO:0000256" key="3">
    <source>
        <dbReference type="ARBA" id="ARBA00001968"/>
    </source>
</evidence>
<dbReference type="PANTHER" id="PTHR11575">
    <property type="entry name" value="5'-NUCLEOTIDASE-RELATED"/>
    <property type="match status" value="1"/>
</dbReference>
<dbReference type="InterPro" id="IPR036907">
    <property type="entry name" value="5'-Nucleotdase_C_sf"/>
</dbReference>
<keyword evidence="7" id="KW-0732">Signal</keyword>
<dbReference type="PRINTS" id="PR01607">
    <property type="entry name" value="APYRASEFAMLY"/>
</dbReference>
<keyword evidence="8 11" id="KW-0547">Nucleotide-binding</keyword>
<dbReference type="RefSeq" id="WP_146366968.1">
    <property type="nucleotide sequence ID" value="NZ_CP042265.1"/>
</dbReference>
<evidence type="ECO:0000256" key="4">
    <source>
        <dbReference type="ARBA" id="ARBA00004196"/>
    </source>
</evidence>
<keyword evidence="6" id="KW-0479">Metal-binding</keyword>
<evidence type="ECO:0000256" key="11">
    <source>
        <dbReference type="RuleBase" id="RU362119"/>
    </source>
</evidence>
<dbReference type="AlphaFoldDB" id="A0A5B8J0X9"/>
<comment type="catalytic activity">
    <reaction evidence="1">
        <text>a ribonucleoside 3'-phosphate + H2O = a ribonucleoside + phosphate</text>
        <dbReference type="Rhea" id="RHEA:10144"/>
        <dbReference type="ChEBI" id="CHEBI:13197"/>
        <dbReference type="ChEBI" id="CHEBI:15377"/>
        <dbReference type="ChEBI" id="CHEBI:18254"/>
        <dbReference type="ChEBI" id="CHEBI:43474"/>
        <dbReference type="EC" id="3.1.3.6"/>
    </reaction>
</comment>
<protein>
    <submittedName>
        <fullName evidence="14">Bifunctional 2',3'-cyclic-nucleotide 2'-phosphodiesterase/3'-nucleotidase</fullName>
    </submittedName>
</protein>
<dbReference type="InterPro" id="IPR004843">
    <property type="entry name" value="Calcineurin-like_PHP"/>
</dbReference>
<dbReference type="GO" id="GO:0009166">
    <property type="term" value="P:nucleotide catabolic process"/>
    <property type="evidence" value="ECO:0007669"/>
    <property type="project" value="InterPro"/>
</dbReference>
<evidence type="ECO:0000256" key="8">
    <source>
        <dbReference type="ARBA" id="ARBA00022741"/>
    </source>
</evidence>
<sequence>MAQPNPTGLSRRQFILTSTAFGGAVALHPFSAKAAEGQAHLRIMSTTDLHCHVYPYDYYADKAVDTVGLSRTASVIQGLRAEATNTLLVDNGDYLQGNPMGDYVAYERGMNDGDVHPVIAGMNTLDYDAGTLGNHEFNYGVSFLDKVNAGANFPIVCANFGRSLGDSPIEDDLYADPYIVLDRELTDGAGNTYPIKIGIIGFVPPQIMQWDRSHLEGEYVARDIMEAARAWIPAMRNEGGVDIVIALCHSGFAPGEEEEMMENAAWHVAGLDGVDAVVSGHQHRVWPSEDFEGDGVDMAAGTMNGTPAAMAGFWGSHMGLIELMLERDADGWKVAGSESSAHPIFERGEDRSVTALVEDYQPPLDATAGVHQATLDYVRAEVGQTTAPLHSYFALVSDDPSVQIVSQAQTWYVEQLLSGTEWEGLPILSAAAPFKAGGRGGPDYYTDVPVGPVAIKNVADVYLYPNTLQVVAISGEQVREWLERSVGIFNQIEPGAQDATLLNPSFPSYNFDTIDGVTYKVDVTQPSRYDNDGNLVNPDAHRIVDLAYNGQPIDLAQTFIVATNNYRAGGGGSFPGADGSTVILRAPDTNRDVIVRYIVEEGTISPAADGNWTFADAGGATVLFESGPDAATYLDEVKARGVQVEPAGEGAEGFAQYRITL</sequence>
<accession>A0A5B8J0X9</accession>
<keyword evidence="15" id="KW-1185">Reference proteome</keyword>
<comment type="cofactor">
    <cofactor evidence="3">
        <name>a divalent metal cation</name>
        <dbReference type="ChEBI" id="CHEBI:60240"/>
    </cofactor>
</comment>
<dbReference type="InterPro" id="IPR006179">
    <property type="entry name" value="5_nucleotidase/apyrase"/>
</dbReference>
<evidence type="ECO:0000256" key="9">
    <source>
        <dbReference type="ARBA" id="ARBA00022801"/>
    </source>
</evidence>
<comment type="catalytic activity">
    <reaction evidence="2">
        <text>a nucleoside 2',3'-cyclic phosphate + H2O = a nucleoside 3'-phosphate + H(+)</text>
        <dbReference type="Rhea" id="RHEA:19621"/>
        <dbReference type="ChEBI" id="CHEBI:15377"/>
        <dbReference type="ChEBI" id="CHEBI:15378"/>
        <dbReference type="ChEBI" id="CHEBI:66949"/>
        <dbReference type="ChEBI" id="CHEBI:66954"/>
        <dbReference type="EC" id="3.1.4.16"/>
    </reaction>
</comment>
<evidence type="ECO:0000256" key="2">
    <source>
        <dbReference type="ARBA" id="ARBA00001730"/>
    </source>
</evidence>
<keyword evidence="14" id="KW-0614">Plasmid</keyword>
<evidence type="ECO:0000256" key="7">
    <source>
        <dbReference type="ARBA" id="ARBA00022729"/>
    </source>
</evidence>
<name>A0A5B8J0X9_9RHOB</name>